<reference evidence="2 3" key="1">
    <citation type="submission" date="2023-01" db="EMBL/GenBank/DDBJ databases">
        <title>Cultivation and genomic characterization of new, ubiquitous marine nitrite-oxidizing bacteria from the Nitrospirales.</title>
        <authorList>
            <person name="Mueller A.J."/>
            <person name="Daebeler A."/>
            <person name="Herbold C.W."/>
            <person name="Kirkegaard R.H."/>
            <person name="Daims H."/>
        </authorList>
    </citation>
    <scope>NUCLEOTIDE SEQUENCE [LARGE SCALE GENOMIC DNA]</scope>
    <source>
        <strain evidence="2 3">DK</strain>
    </source>
</reference>
<dbReference type="Proteomes" id="UP001302494">
    <property type="component" value="Chromosome"/>
</dbReference>
<feature type="domain" description="Histidine kinase/HSP90-like ATPase" evidence="1">
    <location>
        <begin position="171"/>
        <end position="279"/>
    </location>
</feature>
<dbReference type="EMBL" id="CP116968">
    <property type="protein sequence ID" value="WNM61542.1"/>
    <property type="molecule type" value="Genomic_DNA"/>
</dbReference>
<accession>A0AA96JV94</accession>
<name>A0AA96JV94_9BACT</name>
<evidence type="ECO:0000313" key="2">
    <source>
        <dbReference type="EMBL" id="WNM61542.1"/>
    </source>
</evidence>
<evidence type="ECO:0000313" key="3">
    <source>
        <dbReference type="Proteomes" id="UP001302494"/>
    </source>
</evidence>
<keyword evidence="3" id="KW-1185">Reference proteome</keyword>
<dbReference type="RefSeq" id="WP_312743850.1">
    <property type="nucleotide sequence ID" value="NZ_CP116968.1"/>
</dbReference>
<dbReference type="Pfam" id="PF02518">
    <property type="entry name" value="HATPase_c"/>
    <property type="match status" value="1"/>
</dbReference>
<dbReference type="Gene3D" id="3.30.565.10">
    <property type="entry name" value="Histidine kinase-like ATPase, C-terminal domain"/>
    <property type="match status" value="1"/>
</dbReference>
<gene>
    <name evidence="2" type="ORF">PQG83_17555</name>
</gene>
<dbReference type="SUPFAM" id="SSF55874">
    <property type="entry name" value="ATPase domain of HSP90 chaperone/DNA topoisomerase II/histidine kinase"/>
    <property type="match status" value="1"/>
</dbReference>
<dbReference type="KEGG" id="nneo:PQG83_17555"/>
<dbReference type="InterPro" id="IPR036890">
    <property type="entry name" value="HATPase_C_sf"/>
</dbReference>
<organism evidence="2 3">
    <name type="scientific">Candidatus Nitrospira neomarina</name>
    <dbReference type="NCBI Taxonomy" id="3020899"/>
    <lineage>
        <taxon>Bacteria</taxon>
        <taxon>Pseudomonadati</taxon>
        <taxon>Nitrospirota</taxon>
        <taxon>Nitrospiria</taxon>
        <taxon>Nitrospirales</taxon>
        <taxon>Nitrospiraceae</taxon>
        <taxon>Nitrospira</taxon>
    </lineage>
</organism>
<evidence type="ECO:0000259" key="1">
    <source>
        <dbReference type="Pfam" id="PF02518"/>
    </source>
</evidence>
<dbReference type="InterPro" id="IPR003594">
    <property type="entry name" value="HATPase_dom"/>
</dbReference>
<protein>
    <recommendedName>
        <fullName evidence="1">Histidine kinase/HSP90-like ATPase domain-containing protein</fullName>
    </recommendedName>
</protein>
<sequence length="286" mass="31565">MTTQTKSSGVSTGQMGGVGESIFHRMRNVLNSIHVSAGLISHRLRECHVADVGRVADMLEAHSHEYGKYLTQDPKGKKIPHFLGQLSEELAQNHLDTLTELTTLNYHLEQLEYFLTVGQAPLRVGGFKDTIQFATIMDEALAPHQGELDRMGVQVCREYQMVGEGILEVSKLFCIVVNLIRNAINGMRKKTDRTHRLTLSVLPCPDREGFVRLQVADTGSGIPLDCLTRVFFPQAPGEQSDLLPNLHASAIAAKELAGSLRVWSDGPMQGAIFTLDLPVIHMEGEQ</sequence>
<proteinExistence type="predicted"/>
<dbReference type="AlphaFoldDB" id="A0AA96JV94"/>